<dbReference type="EMBL" id="JALJOR010000008">
    <property type="protein sequence ID" value="KAK9813293.1"/>
    <property type="molecule type" value="Genomic_DNA"/>
</dbReference>
<reference evidence="3 4" key="1">
    <citation type="journal article" date="2024" name="Nat. Commun.">
        <title>Phylogenomics reveals the evolutionary origins of lichenization in chlorophyte algae.</title>
        <authorList>
            <person name="Puginier C."/>
            <person name="Libourel C."/>
            <person name="Otte J."/>
            <person name="Skaloud P."/>
            <person name="Haon M."/>
            <person name="Grisel S."/>
            <person name="Petersen M."/>
            <person name="Berrin J.G."/>
            <person name="Delaux P.M."/>
            <person name="Dal Grande F."/>
            <person name="Keller J."/>
        </authorList>
    </citation>
    <scope>NUCLEOTIDE SEQUENCE [LARGE SCALE GENOMIC DNA]</scope>
    <source>
        <strain evidence="3 4">SAG 2043</strain>
    </source>
</reference>
<feature type="domain" description="BTB" evidence="2">
    <location>
        <begin position="19"/>
        <end position="63"/>
    </location>
</feature>
<dbReference type="InterPro" id="IPR011333">
    <property type="entry name" value="SKP1/BTB/POZ_sf"/>
</dbReference>
<dbReference type="Proteomes" id="UP001489004">
    <property type="component" value="Unassembled WGS sequence"/>
</dbReference>
<dbReference type="InterPro" id="IPR000210">
    <property type="entry name" value="BTB/POZ_dom"/>
</dbReference>
<keyword evidence="4" id="KW-1185">Reference proteome</keyword>
<comment type="caution">
    <text evidence="3">The sequence shown here is derived from an EMBL/GenBank/DDBJ whole genome shotgun (WGS) entry which is preliminary data.</text>
</comment>
<evidence type="ECO:0000313" key="4">
    <source>
        <dbReference type="Proteomes" id="UP001489004"/>
    </source>
</evidence>
<proteinExistence type="predicted"/>
<name>A0AAW1PYK5_9CHLO</name>
<evidence type="ECO:0000313" key="3">
    <source>
        <dbReference type="EMBL" id="KAK9813293.1"/>
    </source>
</evidence>
<protein>
    <recommendedName>
        <fullName evidence="2">BTB domain-containing protein</fullName>
    </recommendedName>
</protein>
<dbReference type="AlphaFoldDB" id="A0AAW1PYK5"/>
<sequence length="354" mass="39749">MTTKDLLHTLVDLPVQQWTLHNIVRSLYSKTIIFTPLTVEAYYRMADYLQVPCIMEACIKYMRRCLPSAILGVHAFGCDMPDTQLQEAAEDYILRFLKATGWGVRMLADISKKSSDQHVSELLHRLRKVALSELQVVELLIEVQKTRPDFVFNIAVEEMHREEVACLARLLVERGRRDVIGTSKRMWGRMTARVLAVLVDASCLKPPGSSAVVALKLVAPANADTQQTICDAPIRVDGRDYLMRIEWSGTGGWNVWLQPSNGESVYTDRYKPIFSIFSLACDGRLAVCSNHSDYCGNAARNVGTAANTEIGCIDLKLPKLPIDCMDERVFIQDGSPHVTVGMHLYHAVQFTGFR</sequence>
<organism evidence="3 4">
    <name type="scientific">[Myrmecia] bisecta</name>
    <dbReference type="NCBI Taxonomy" id="41462"/>
    <lineage>
        <taxon>Eukaryota</taxon>
        <taxon>Viridiplantae</taxon>
        <taxon>Chlorophyta</taxon>
        <taxon>core chlorophytes</taxon>
        <taxon>Trebouxiophyceae</taxon>
        <taxon>Trebouxiales</taxon>
        <taxon>Trebouxiaceae</taxon>
        <taxon>Myrmecia</taxon>
    </lineage>
</organism>
<accession>A0AAW1PYK5</accession>
<evidence type="ECO:0000256" key="1">
    <source>
        <dbReference type="ARBA" id="ARBA00004906"/>
    </source>
</evidence>
<dbReference type="Gene3D" id="3.30.710.10">
    <property type="entry name" value="Potassium Channel Kv1.1, Chain A"/>
    <property type="match status" value="1"/>
</dbReference>
<dbReference type="SUPFAM" id="SSF54695">
    <property type="entry name" value="POZ domain"/>
    <property type="match status" value="1"/>
</dbReference>
<dbReference type="Pfam" id="PF00651">
    <property type="entry name" value="BTB"/>
    <property type="match status" value="1"/>
</dbReference>
<comment type="pathway">
    <text evidence="1">Protein modification; protein ubiquitination.</text>
</comment>
<gene>
    <name evidence="3" type="ORF">WJX72_011964</name>
</gene>
<evidence type="ECO:0000259" key="2">
    <source>
        <dbReference type="Pfam" id="PF00651"/>
    </source>
</evidence>